<reference evidence="1" key="1">
    <citation type="submission" date="2018-05" db="EMBL/GenBank/DDBJ databases">
        <authorList>
            <person name="Lanie J.A."/>
            <person name="Ng W.-L."/>
            <person name="Kazmierczak K.M."/>
            <person name="Andrzejewski T.M."/>
            <person name="Davidsen T.M."/>
            <person name="Wayne K.J."/>
            <person name="Tettelin H."/>
            <person name="Glass J.I."/>
            <person name="Rusch D."/>
            <person name="Podicherti R."/>
            <person name="Tsui H.-C.T."/>
            <person name="Winkler M.E."/>
        </authorList>
    </citation>
    <scope>NUCLEOTIDE SEQUENCE</scope>
</reference>
<organism evidence="1">
    <name type="scientific">marine metagenome</name>
    <dbReference type="NCBI Taxonomy" id="408172"/>
    <lineage>
        <taxon>unclassified sequences</taxon>
        <taxon>metagenomes</taxon>
        <taxon>ecological metagenomes</taxon>
    </lineage>
</organism>
<dbReference type="AlphaFoldDB" id="A0A382HU38"/>
<dbReference type="EMBL" id="UINC01063312">
    <property type="protein sequence ID" value="SVB90818.1"/>
    <property type="molecule type" value="Genomic_DNA"/>
</dbReference>
<evidence type="ECO:0000313" key="1">
    <source>
        <dbReference type="EMBL" id="SVB90818.1"/>
    </source>
</evidence>
<gene>
    <name evidence="1" type="ORF">METZ01_LOCUS243672</name>
</gene>
<sequence length="60" mass="6982">MSIVFFRMKKITVLFITSIILGQYDYSLEDINPTSEYYGNNVGTSFFEGNITLHYFGHFT</sequence>
<name>A0A382HU38_9ZZZZ</name>
<accession>A0A382HU38</accession>
<protein>
    <submittedName>
        <fullName evidence="1">Uncharacterized protein</fullName>
    </submittedName>
</protein>
<proteinExistence type="predicted"/>